<protein>
    <submittedName>
        <fullName evidence="17">Respiratory burst oxidase</fullName>
    </submittedName>
</protein>
<dbReference type="AlphaFoldDB" id="A0A2P5FYC7"/>
<keyword evidence="3" id="KW-0575">Peroxidase</keyword>
<dbReference type="Pfam" id="PF01794">
    <property type="entry name" value="Ferric_reduct"/>
    <property type="match status" value="1"/>
</dbReference>
<dbReference type="FunFam" id="2.40.30.10:FF:000019">
    <property type="entry name" value="Respiratory burst oxidase homolog A"/>
    <property type="match status" value="1"/>
</dbReference>
<keyword evidence="9" id="KW-0521">NADP</keyword>
<feature type="compositionally biased region" description="Basic and acidic residues" evidence="13">
    <location>
        <begin position="30"/>
        <end position="46"/>
    </location>
</feature>
<feature type="compositionally biased region" description="Acidic residues" evidence="13">
    <location>
        <begin position="1"/>
        <end position="11"/>
    </location>
</feature>
<evidence type="ECO:0000256" key="2">
    <source>
        <dbReference type="ARBA" id="ARBA00007975"/>
    </source>
</evidence>
<comment type="subcellular location">
    <subcellularLocation>
        <location evidence="1">Membrane</location>
        <topology evidence="1">Multi-pass membrane protein</topology>
    </subcellularLocation>
</comment>
<evidence type="ECO:0000256" key="3">
    <source>
        <dbReference type="ARBA" id="ARBA00022559"/>
    </source>
</evidence>
<dbReference type="FunFam" id="3.40.50.80:FF:000007">
    <property type="entry name" value="Respiratory burst oxidase protein A"/>
    <property type="match status" value="1"/>
</dbReference>
<feature type="domain" description="FAD-binding FR-type" evidence="16">
    <location>
        <begin position="528"/>
        <end position="651"/>
    </location>
</feature>
<feature type="transmembrane region" description="Helical" evidence="14">
    <location>
        <begin position="471"/>
        <end position="494"/>
    </location>
</feature>
<dbReference type="SUPFAM" id="SSF63380">
    <property type="entry name" value="Riboflavin synthase domain-like"/>
    <property type="match status" value="1"/>
</dbReference>
<dbReference type="PANTHER" id="PTHR11972">
    <property type="entry name" value="NADPH OXIDASE"/>
    <property type="match status" value="1"/>
</dbReference>
<keyword evidence="18" id="KW-1185">Reference proteome</keyword>
<keyword evidence="5 14" id="KW-0812">Transmembrane</keyword>
<keyword evidence="8" id="KW-0106">Calcium</keyword>
<feature type="transmembrane region" description="Helical" evidence="14">
    <location>
        <begin position="506"/>
        <end position="523"/>
    </location>
</feature>
<dbReference type="OrthoDB" id="167398at2759"/>
<proteinExistence type="inferred from homology"/>
<dbReference type="InterPro" id="IPR039261">
    <property type="entry name" value="FNR_nucleotide-bd"/>
</dbReference>
<evidence type="ECO:0000313" key="18">
    <source>
        <dbReference type="Proteomes" id="UP000237000"/>
    </source>
</evidence>
<dbReference type="Proteomes" id="UP000237000">
    <property type="component" value="Unassembled WGS sequence"/>
</dbReference>
<dbReference type="Pfam" id="PF08414">
    <property type="entry name" value="NADPH_Ox"/>
    <property type="match status" value="1"/>
</dbReference>
<organism evidence="17 18">
    <name type="scientific">Trema orientale</name>
    <name type="common">Charcoal tree</name>
    <name type="synonym">Celtis orientalis</name>
    <dbReference type="NCBI Taxonomy" id="63057"/>
    <lineage>
        <taxon>Eukaryota</taxon>
        <taxon>Viridiplantae</taxon>
        <taxon>Streptophyta</taxon>
        <taxon>Embryophyta</taxon>
        <taxon>Tracheophyta</taxon>
        <taxon>Spermatophyta</taxon>
        <taxon>Magnoliopsida</taxon>
        <taxon>eudicotyledons</taxon>
        <taxon>Gunneridae</taxon>
        <taxon>Pentapetalae</taxon>
        <taxon>rosids</taxon>
        <taxon>fabids</taxon>
        <taxon>Rosales</taxon>
        <taxon>Cannabaceae</taxon>
        <taxon>Trema</taxon>
    </lineage>
</organism>
<comment type="similarity">
    <text evidence="2">Belongs to the RBOH (TC 5.B.1.3) family.</text>
</comment>
<keyword evidence="7" id="KW-0274">FAD</keyword>
<dbReference type="InterPro" id="IPR013112">
    <property type="entry name" value="FAD-bd_8"/>
</dbReference>
<evidence type="ECO:0000256" key="12">
    <source>
        <dbReference type="ARBA" id="ARBA00023136"/>
    </source>
</evidence>
<evidence type="ECO:0000256" key="8">
    <source>
        <dbReference type="ARBA" id="ARBA00022837"/>
    </source>
</evidence>
<keyword evidence="12 14" id="KW-0472">Membrane</keyword>
<dbReference type="SFLD" id="SFLDG01169">
    <property type="entry name" value="NADPH_oxidase_subgroup_(NOX)"/>
    <property type="match status" value="1"/>
</dbReference>
<dbReference type="InterPro" id="IPR017938">
    <property type="entry name" value="Riboflavin_synthase-like_b-brl"/>
</dbReference>
<reference evidence="18" key="1">
    <citation type="submission" date="2016-06" db="EMBL/GenBank/DDBJ databases">
        <title>Parallel loss of symbiosis genes in relatives of nitrogen-fixing non-legume Parasponia.</title>
        <authorList>
            <person name="Van Velzen R."/>
            <person name="Holmer R."/>
            <person name="Bu F."/>
            <person name="Rutten L."/>
            <person name="Van Zeijl A."/>
            <person name="Liu W."/>
            <person name="Santuari L."/>
            <person name="Cao Q."/>
            <person name="Sharma T."/>
            <person name="Shen D."/>
            <person name="Roswanjaya Y."/>
            <person name="Wardhani T."/>
            <person name="Kalhor M.S."/>
            <person name="Jansen J."/>
            <person name="Van den Hoogen J."/>
            <person name="Gungor B."/>
            <person name="Hartog M."/>
            <person name="Hontelez J."/>
            <person name="Verver J."/>
            <person name="Yang W.-C."/>
            <person name="Schijlen E."/>
            <person name="Repin R."/>
            <person name="Schilthuizen M."/>
            <person name="Schranz E."/>
            <person name="Heidstra R."/>
            <person name="Miyata K."/>
            <person name="Fedorova E."/>
            <person name="Kohlen W."/>
            <person name="Bisseling T."/>
            <person name="Smit S."/>
            <person name="Geurts R."/>
        </authorList>
    </citation>
    <scope>NUCLEOTIDE SEQUENCE [LARGE SCALE GENOMIC DNA]</scope>
    <source>
        <strain evidence="18">cv. RG33-2</strain>
    </source>
</reference>
<evidence type="ECO:0000256" key="10">
    <source>
        <dbReference type="ARBA" id="ARBA00022989"/>
    </source>
</evidence>
<evidence type="ECO:0000256" key="5">
    <source>
        <dbReference type="ARBA" id="ARBA00022692"/>
    </source>
</evidence>
<evidence type="ECO:0000256" key="4">
    <source>
        <dbReference type="ARBA" id="ARBA00022630"/>
    </source>
</evidence>
<dbReference type="InterPro" id="IPR013623">
    <property type="entry name" value="NADPH_Ox"/>
</dbReference>
<dbReference type="PANTHER" id="PTHR11972:SF64">
    <property type="entry name" value="RESPIRATORY BURST OXIDASE HOMOLOG PROTEIN B"/>
    <property type="match status" value="1"/>
</dbReference>
<feature type="transmembrane region" description="Helical" evidence="14">
    <location>
        <begin position="431"/>
        <end position="450"/>
    </location>
</feature>
<dbReference type="EMBL" id="JXTC01000004">
    <property type="protein sequence ID" value="POO02796.1"/>
    <property type="molecule type" value="Genomic_DNA"/>
</dbReference>
<sequence>MQAKDEEEECVEITIGGPVGDSLLGQNIGPRRDLENPHNDAVRDEESVADDDDADQVIRNNSETAYDHAAARIRRTMPGGGSGRFPKGLEFMRVNKFDGGSWAQIERRFDELADRFGILSKSRFGQCIGMRESTEFADQLFDALARPRAITSASLLKDELREFWEQITDESFDVRLETFFDMVDKDGDGKIIEEEVKEIILLSASANKLSRIQNYAEEYAALIMEELDQENLGYIELYQLEELLQRSAQSNYAESRVLSQLLSQKLKPTIEYNPIKRCYSWLTYFVEDNWKRIWVIGLWFAICVCLFIWKFIQYKNRAVFKVTGYCITTAKGAAETLKFNMALILLPVCRNTLTWLRSNTKLGVLVPYDDNINFHKVIAAGIAIGVGVHAGAHLTCDFRRLINTTDEEYEPMEPFFGQEQPKNYWWFMKGVAGWTGIVMVVLMAIAFTLAQRSFRRNRLYLPKILKRLTGFNAFWYSHHLFVIVYILFVIHGYYLYLSKKWYKKTTWMYLVVPILFYACERLLRLYRSKYQRVEILKVVVYPGNVLALQMSRPHGFKYSSGQYIYLNCSAISPFEWHPFSITSTPGDDYLSVHIRTLGDWTMQFKSVFCEICQPPSFNQSGLLRADIDQVNNKIRVPRLLVDGPYGAPAQDYKQYDVILLIGLGIGATPMISILKSVLNDVEQYKEIEDGMVKSGVKSNKRKHNATKKAYFYWVTREQGSFEWFMGLMNEVAEKDIYGVIELHNYCTSVYEEGDARSAWITMLQSLYHAKHGVDIVSGTKVKTHFAKPNWRHVFKHLGRNHVDQRIGVFYCGSPLLNGELKQLSRDFSRKLTTKFDFHNENY</sequence>
<dbReference type="InterPro" id="IPR000778">
    <property type="entry name" value="Cyt_b245_heavy_chain"/>
</dbReference>
<feature type="domain" description="EF-hand" evidence="15">
    <location>
        <begin position="171"/>
        <end position="206"/>
    </location>
</feature>
<evidence type="ECO:0000256" key="6">
    <source>
        <dbReference type="ARBA" id="ARBA00022723"/>
    </source>
</evidence>
<dbReference type="InterPro" id="IPR013130">
    <property type="entry name" value="Fe3_Rdtase_TM_dom"/>
</dbReference>
<evidence type="ECO:0000259" key="15">
    <source>
        <dbReference type="PROSITE" id="PS50222"/>
    </source>
</evidence>
<dbReference type="GO" id="GO:0016174">
    <property type="term" value="F:NAD(P)H oxidase H2O2-forming activity"/>
    <property type="evidence" value="ECO:0007669"/>
    <property type="project" value="TreeGrafter"/>
</dbReference>
<evidence type="ECO:0000256" key="11">
    <source>
        <dbReference type="ARBA" id="ARBA00023002"/>
    </source>
</evidence>
<dbReference type="Pfam" id="PF08030">
    <property type="entry name" value="NAD_binding_6"/>
    <property type="match status" value="1"/>
</dbReference>
<evidence type="ECO:0000313" key="17">
    <source>
        <dbReference type="EMBL" id="POO02796.1"/>
    </source>
</evidence>
<dbReference type="GO" id="GO:0005886">
    <property type="term" value="C:plasma membrane"/>
    <property type="evidence" value="ECO:0007669"/>
    <property type="project" value="TreeGrafter"/>
</dbReference>
<feature type="region of interest" description="Disordered" evidence="13">
    <location>
        <begin position="1"/>
        <end position="53"/>
    </location>
</feature>
<dbReference type="GO" id="GO:0004601">
    <property type="term" value="F:peroxidase activity"/>
    <property type="evidence" value="ECO:0007669"/>
    <property type="project" value="UniProtKB-KW"/>
</dbReference>
<dbReference type="SUPFAM" id="SSF52343">
    <property type="entry name" value="Ferredoxin reductase-like, C-terminal NADP-linked domain"/>
    <property type="match status" value="1"/>
</dbReference>
<dbReference type="PROSITE" id="PS51384">
    <property type="entry name" value="FAD_FR"/>
    <property type="match status" value="1"/>
</dbReference>
<keyword evidence="10 14" id="KW-1133">Transmembrane helix</keyword>
<keyword evidence="6" id="KW-0479">Metal-binding</keyword>
<dbReference type="InParanoid" id="A0A2P5FYC7"/>
<dbReference type="InterPro" id="IPR013121">
    <property type="entry name" value="Fe_red_NAD-bd_6"/>
</dbReference>
<dbReference type="Gene3D" id="1.10.238.10">
    <property type="entry name" value="EF-hand"/>
    <property type="match status" value="1"/>
</dbReference>
<evidence type="ECO:0000256" key="13">
    <source>
        <dbReference type="SAM" id="MobiDB-lite"/>
    </source>
</evidence>
<name>A0A2P5FYC7_TREOI</name>
<dbReference type="Gene3D" id="3.40.50.80">
    <property type="entry name" value="Nucleotide-binding domain of ferredoxin-NADP reductase (FNR) module"/>
    <property type="match status" value="1"/>
</dbReference>
<dbReference type="SUPFAM" id="SSF47473">
    <property type="entry name" value="EF-hand"/>
    <property type="match status" value="1"/>
</dbReference>
<accession>A0A2P5FYC7</accession>
<dbReference type="InterPro" id="IPR050369">
    <property type="entry name" value="RBOH/FRE"/>
</dbReference>
<keyword evidence="4" id="KW-0285">Flavoprotein</keyword>
<dbReference type="InterPro" id="IPR011992">
    <property type="entry name" value="EF-hand-dom_pair"/>
</dbReference>
<feature type="transmembrane region" description="Helical" evidence="14">
    <location>
        <begin position="293"/>
        <end position="312"/>
    </location>
</feature>
<evidence type="ECO:0000259" key="16">
    <source>
        <dbReference type="PROSITE" id="PS51384"/>
    </source>
</evidence>
<evidence type="ECO:0000256" key="14">
    <source>
        <dbReference type="SAM" id="Phobius"/>
    </source>
</evidence>
<dbReference type="Pfam" id="PF08022">
    <property type="entry name" value="FAD_binding_8"/>
    <property type="match status" value="1"/>
</dbReference>
<evidence type="ECO:0000256" key="9">
    <source>
        <dbReference type="ARBA" id="ARBA00022857"/>
    </source>
</evidence>
<keyword evidence="11" id="KW-0560">Oxidoreductase</keyword>
<gene>
    <name evidence="17" type="primary">TorRBOH11</name>
    <name evidence="17" type="ORF">TorRG33x02_017820</name>
</gene>
<comment type="caution">
    <text evidence="17">The sequence shown here is derived from an EMBL/GenBank/DDBJ whole genome shotgun (WGS) entry which is preliminary data.</text>
</comment>
<dbReference type="Gene3D" id="2.40.30.10">
    <property type="entry name" value="Translation factors"/>
    <property type="match status" value="1"/>
</dbReference>
<dbReference type="PRINTS" id="PR00466">
    <property type="entry name" value="GP91PHOX"/>
</dbReference>
<dbReference type="CDD" id="cd06186">
    <property type="entry name" value="NOX_Duox_like_FAD_NADP"/>
    <property type="match status" value="1"/>
</dbReference>
<dbReference type="STRING" id="63057.A0A2P5FYC7"/>
<dbReference type="InterPro" id="IPR017927">
    <property type="entry name" value="FAD-bd_FR_type"/>
</dbReference>
<dbReference type="GO" id="GO:0005509">
    <property type="term" value="F:calcium ion binding"/>
    <property type="evidence" value="ECO:0007669"/>
    <property type="project" value="InterPro"/>
</dbReference>
<dbReference type="InterPro" id="IPR002048">
    <property type="entry name" value="EF_hand_dom"/>
</dbReference>
<evidence type="ECO:0000256" key="7">
    <source>
        <dbReference type="ARBA" id="ARBA00022827"/>
    </source>
</evidence>
<dbReference type="PROSITE" id="PS50222">
    <property type="entry name" value="EF_HAND_2"/>
    <property type="match status" value="1"/>
</dbReference>
<evidence type="ECO:0000256" key="1">
    <source>
        <dbReference type="ARBA" id="ARBA00004141"/>
    </source>
</evidence>